<evidence type="ECO:0000313" key="2">
    <source>
        <dbReference type="EMBL" id="CAL1584104.1"/>
    </source>
</evidence>
<dbReference type="AlphaFoldDB" id="A0AAV2K8B0"/>
<organism evidence="2 3">
    <name type="scientific">Knipowitschia caucasica</name>
    <name type="common">Caucasian dwarf goby</name>
    <name type="synonym">Pomatoschistus caucasicus</name>
    <dbReference type="NCBI Taxonomy" id="637954"/>
    <lineage>
        <taxon>Eukaryota</taxon>
        <taxon>Metazoa</taxon>
        <taxon>Chordata</taxon>
        <taxon>Craniata</taxon>
        <taxon>Vertebrata</taxon>
        <taxon>Euteleostomi</taxon>
        <taxon>Actinopterygii</taxon>
        <taxon>Neopterygii</taxon>
        <taxon>Teleostei</taxon>
        <taxon>Neoteleostei</taxon>
        <taxon>Acanthomorphata</taxon>
        <taxon>Gobiaria</taxon>
        <taxon>Gobiiformes</taxon>
        <taxon>Gobioidei</taxon>
        <taxon>Gobiidae</taxon>
        <taxon>Gobiinae</taxon>
        <taxon>Knipowitschia</taxon>
    </lineage>
</organism>
<dbReference type="Proteomes" id="UP001497482">
    <property type="component" value="Chromosome 16"/>
</dbReference>
<feature type="region of interest" description="Disordered" evidence="1">
    <location>
        <begin position="141"/>
        <end position="164"/>
    </location>
</feature>
<accession>A0AAV2K8B0</accession>
<feature type="compositionally biased region" description="Low complexity" evidence="1">
    <location>
        <begin position="146"/>
        <end position="157"/>
    </location>
</feature>
<evidence type="ECO:0000256" key="1">
    <source>
        <dbReference type="SAM" id="MobiDB-lite"/>
    </source>
</evidence>
<gene>
    <name evidence="2" type="ORF">KC01_LOCUS14485</name>
</gene>
<evidence type="ECO:0000313" key="3">
    <source>
        <dbReference type="Proteomes" id="UP001497482"/>
    </source>
</evidence>
<proteinExistence type="predicted"/>
<protein>
    <submittedName>
        <fullName evidence="2">Uncharacterized protein</fullName>
    </submittedName>
</protein>
<name>A0AAV2K8B0_KNICA</name>
<reference evidence="2 3" key="1">
    <citation type="submission" date="2024-04" db="EMBL/GenBank/DDBJ databases">
        <authorList>
            <person name="Waldvogel A.-M."/>
            <person name="Schoenle A."/>
        </authorList>
    </citation>
    <scope>NUCLEOTIDE SEQUENCE [LARGE SCALE GENOMIC DNA]</scope>
</reference>
<sequence>MGSFDLHQEAPLQPTPSGKPQQEVQVWASFITREMPHQTCRMGHERRSASVEGVVAIVAQPKKAKEDTREVRGQRMIYPTPLQYHLMYDTVPVLLAASRAAPSLPAPCRPRADHVQTTCRPRYGLRFGLVYSLHYGEAGSERHNGSSLSMETPLLEPLTPPQSV</sequence>
<dbReference type="EMBL" id="OZ035838">
    <property type="protein sequence ID" value="CAL1584104.1"/>
    <property type="molecule type" value="Genomic_DNA"/>
</dbReference>
<feature type="region of interest" description="Disordered" evidence="1">
    <location>
        <begin position="1"/>
        <end position="21"/>
    </location>
</feature>
<keyword evidence="3" id="KW-1185">Reference proteome</keyword>